<feature type="region of interest" description="Disordered" evidence="1">
    <location>
        <begin position="1"/>
        <end position="99"/>
    </location>
</feature>
<evidence type="ECO:0000313" key="2">
    <source>
        <dbReference type="EMBL" id="KAK8018887.1"/>
    </source>
</evidence>
<dbReference type="EMBL" id="JAQQWI010000010">
    <property type="protein sequence ID" value="KAK8018887.1"/>
    <property type="molecule type" value="Genomic_DNA"/>
</dbReference>
<evidence type="ECO:0000256" key="1">
    <source>
        <dbReference type="SAM" id="MobiDB-lite"/>
    </source>
</evidence>
<protein>
    <submittedName>
        <fullName evidence="2">Uncharacterized protein</fullName>
    </submittedName>
</protein>
<comment type="caution">
    <text evidence="2">The sequence shown here is derived from an EMBL/GenBank/DDBJ whole genome shotgun (WGS) entry which is preliminary data.</text>
</comment>
<dbReference type="Proteomes" id="UP001396898">
    <property type="component" value="Unassembled WGS sequence"/>
</dbReference>
<gene>
    <name evidence="2" type="ORF">PG991_008077</name>
</gene>
<evidence type="ECO:0000313" key="3">
    <source>
        <dbReference type="Proteomes" id="UP001396898"/>
    </source>
</evidence>
<accession>A0ABR1RVF2</accession>
<reference evidence="2 3" key="1">
    <citation type="submission" date="2023-01" db="EMBL/GenBank/DDBJ databases">
        <title>Analysis of 21 Apiospora genomes using comparative genomics revels a genus with tremendous synthesis potential of carbohydrate active enzymes and secondary metabolites.</title>
        <authorList>
            <person name="Sorensen T."/>
        </authorList>
    </citation>
    <scope>NUCLEOTIDE SEQUENCE [LARGE SCALE GENOMIC DNA]</scope>
    <source>
        <strain evidence="2 3">CBS 20057</strain>
    </source>
</reference>
<feature type="compositionally biased region" description="Polar residues" evidence="1">
    <location>
        <begin position="43"/>
        <end position="86"/>
    </location>
</feature>
<name>A0ABR1RVF2_9PEZI</name>
<proteinExistence type="predicted"/>
<sequence>MSSNQEQRQDSVPEGSPQRRSRQSDTTLGTQADVAQHDESGSSDHAQPQRTQPAAQFAQASNDQPSTGSAVNGPGSNSLQRVSGTQAADGIHLNPHSSLLKPENYETVLHMPNEDNTRTKVTWEVHDGSSIKSRVLTYHEMLRISQNL</sequence>
<organism evidence="2 3">
    <name type="scientific">Apiospora marii</name>
    <dbReference type="NCBI Taxonomy" id="335849"/>
    <lineage>
        <taxon>Eukaryota</taxon>
        <taxon>Fungi</taxon>
        <taxon>Dikarya</taxon>
        <taxon>Ascomycota</taxon>
        <taxon>Pezizomycotina</taxon>
        <taxon>Sordariomycetes</taxon>
        <taxon>Xylariomycetidae</taxon>
        <taxon>Amphisphaeriales</taxon>
        <taxon>Apiosporaceae</taxon>
        <taxon>Apiospora</taxon>
    </lineage>
</organism>
<keyword evidence="3" id="KW-1185">Reference proteome</keyword>